<evidence type="ECO:0000313" key="1">
    <source>
        <dbReference type="EMBL" id="MEQ2307265.1"/>
    </source>
</evidence>
<name>A0ABV0ZNV6_9TELE</name>
<dbReference type="Proteomes" id="UP001469553">
    <property type="component" value="Unassembled WGS sequence"/>
</dbReference>
<gene>
    <name evidence="1" type="ORF">AMECASPLE_016524</name>
</gene>
<proteinExistence type="predicted"/>
<reference evidence="1 2" key="1">
    <citation type="submission" date="2021-06" db="EMBL/GenBank/DDBJ databases">
        <authorList>
            <person name="Palmer J.M."/>
        </authorList>
    </citation>
    <scope>NUCLEOTIDE SEQUENCE [LARGE SCALE GENOMIC DNA]</scope>
    <source>
        <strain evidence="1 2">AS_MEX2019</strain>
        <tissue evidence="1">Muscle</tissue>
    </source>
</reference>
<organism evidence="1 2">
    <name type="scientific">Ameca splendens</name>
    <dbReference type="NCBI Taxonomy" id="208324"/>
    <lineage>
        <taxon>Eukaryota</taxon>
        <taxon>Metazoa</taxon>
        <taxon>Chordata</taxon>
        <taxon>Craniata</taxon>
        <taxon>Vertebrata</taxon>
        <taxon>Euteleostomi</taxon>
        <taxon>Actinopterygii</taxon>
        <taxon>Neopterygii</taxon>
        <taxon>Teleostei</taxon>
        <taxon>Neoteleostei</taxon>
        <taxon>Acanthomorphata</taxon>
        <taxon>Ovalentaria</taxon>
        <taxon>Atherinomorphae</taxon>
        <taxon>Cyprinodontiformes</taxon>
        <taxon>Goodeidae</taxon>
        <taxon>Ameca</taxon>
    </lineage>
</organism>
<dbReference type="EMBL" id="JAHRIP010067038">
    <property type="protein sequence ID" value="MEQ2307265.1"/>
    <property type="molecule type" value="Genomic_DNA"/>
</dbReference>
<accession>A0ABV0ZNV6</accession>
<comment type="caution">
    <text evidence="1">The sequence shown here is derived from an EMBL/GenBank/DDBJ whole genome shotgun (WGS) entry which is preliminary data.</text>
</comment>
<protein>
    <submittedName>
        <fullName evidence="1">Uncharacterized protein</fullName>
    </submittedName>
</protein>
<evidence type="ECO:0000313" key="2">
    <source>
        <dbReference type="Proteomes" id="UP001469553"/>
    </source>
</evidence>
<keyword evidence="2" id="KW-1185">Reference proteome</keyword>
<sequence length="198" mass="21374">MNQDSSLLFPHWIKPAGSLLIPLFHGSTSVNPVHPPPPIAPTTETLGQSIILAHQCSLSPVPRVNNLLISPPPSGGSLPQIIGVLVPVSYTFLHTVNKLLTVKTLSPELLSAYGRLTGSGVERGEKTCSRSPWLGTEPGGLHRGLRPSDISLHEAVCSLIFSNEPLRPSQNCCIYREIKLHAIGLIYSLGCWMHRGSI</sequence>